<organism evidence="1 2">
    <name type="scientific">Rotaria magnacalcarata</name>
    <dbReference type="NCBI Taxonomy" id="392030"/>
    <lineage>
        <taxon>Eukaryota</taxon>
        <taxon>Metazoa</taxon>
        <taxon>Spiralia</taxon>
        <taxon>Gnathifera</taxon>
        <taxon>Rotifera</taxon>
        <taxon>Eurotatoria</taxon>
        <taxon>Bdelloidea</taxon>
        <taxon>Philodinida</taxon>
        <taxon>Philodinidae</taxon>
        <taxon>Rotaria</taxon>
    </lineage>
</organism>
<evidence type="ECO:0000313" key="1">
    <source>
        <dbReference type="EMBL" id="CAF1674381.1"/>
    </source>
</evidence>
<sequence length="33" mass="4082">METIANQHIHKINMTLKFLEHEHYITKDIYQQL</sequence>
<feature type="non-terminal residue" evidence="1">
    <location>
        <position position="33"/>
    </location>
</feature>
<gene>
    <name evidence="1" type="ORF">KQP761_LOCUS35010</name>
</gene>
<evidence type="ECO:0000313" key="2">
    <source>
        <dbReference type="Proteomes" id="UP000663834"/>
    </source>
</evidence>
<comment type="caution">
    <text evidence="1">The sequence shown here is derived from an EMBL/GenBank/DDBJ whole genome shotgun (WGS) entry which is preliminary data.</text>
</comment>
<accession>A0A816GJ55</accession>
<protein>
    <submittedName>
        <fullName evidence="1">Uncharacterized protein</fullName>
    </submittedName>
</protein>
<dbReference type="Proteomes" id="UP000663834">
    <property type="component" value="Unassembled WGS sequence"/>
</dbReference>
<reference evidence="1" key="1">
    <citation type="submission" date="2021-02" db="EMBL/GenBank/DDBJ databases">
        <authorList>
            <person name="Nowell W R."/>
        </authorList>
    </citation>
    <scope>NUCLEOTIDE SEQUENCE</scope>
</reference>
<name>A0A816GJ55_9BILA</name>
<proteinExistence type="predicted"/>
<dbReference type="EMBL" id="CAJNOW010019671">
    <property type="protein sequence ID" value="CAF1674381.1"/>
    <property type="molecule type" value="Genomic_DNA"/>
</dbReference>
<dbReference type="AlphaFoldDB" id="A0A816GJ55"/>